<evidence type="ECO:0000313" key="1">
    <source>
        <dbReference type="EMBL" id="KAK9083695.1"/>
    </source>
</evidence>
<dbReference type="AlphaFoldDB" id="A0AAP0DZ12"/>
<evidence type="ECO:0000313" key="2">
    <source>
        <dbReference type="Proteomes" id="UP001419268"/>
    </source>
</evidence>
<protein>
    <submittedName>
        <fullName evidence="1">Uncharacterized protein</fullName>
    </submittedName>
</protein>
<sequence>MVGCREGKWPMKYLGLPVGGSPLRKEFLDSVVQKISHHIRVEKGAGCPKEEDSPCYKQSSQLYRRTSFHSSKSPMEWKEGLRL</sequence>
<accession>A0AAP0DZ12</accession>
<dbReference type="Proteomes" id="UP001419268">
    <property type="component" value="Unassembled WGS sequence"/>
</dbReference>
<gene>
    <name evidence="1" type="ORF">Scep_030166</name>
</gene>
<name>A0AAP0DZ12_9MAGN</name>
<organism evidence="1 2">
    <name type="scientific">Stephania cephalantha</name>
    <dbReference type="NCBI Taxonomy" id="152367"/>
    <lineage>
        <taxon>Eukaryota</taxon>
        <taxon>Viridiplantae</taxon>
        <taxon>Streptophyta</taxon>
        <taxon>Embryophyta</taxon>
        <taxon>Tracheophyta</taxon>
        <taxon>Spermatophyta</taxon>
        <taxon>Magnoliopsida</taxon>
        <taxon>Ranunculales</taxon>
        <taxon>Menispermaceae</taxon>
        <taxon>Menispermoideae</taxon>
        <taxon>Cissampelideae</taxon>
        <taxon>Stephania</taxon>
    </lineage>
</organism>
<comment type="caution">
    <text evidence="1">The sequence shown here is derived from an EMBL/GenBank/DDBJ whole genome shotgun (WGS) entry which is preliminary data.</text>
</comment>
<reference evidence="1 2" key="1">
    <citation type="submission" date="2024-01" db="EMBL/GenBank/DDBJ databases">
        <title>Genome assemblies of Stephania.</title>
        <authorList>
            <person name="Yang L."/>
        </authorList>
    </citation>
    <scope>NUCLEOTIDE SEQUENCE [LARGE SCALE GENOMIC DNA]</scope>
    <source>
        <strain evidence="1">JXDWG</strain>
        <tissue evidence="1">Leaf</tissue>
    </source>
</reference>
<proteinExistence type="predicted"/>
<dbReference type="EMBL" id="JBBNAG010000013">
    <property type="protein sequence ID" value="KAK9083695.1"/>
    <property type="molecule type" value="Genomic_DNA"/>
</dbReference>
<keyword evidence="2" id="KW-1185">Reference proteome</keyword>